<organism evidence="2 3">
    <name type="scientific">Cutibacterium granulosum</name>
    <dbReference type="NCBI Taxonomy" id="33011"/>
    <lineage>
        <taxon>Bacteria</taxon>
        <taxon>Bacillati</taxon>
        <taxon>Actinomycetota</taxon>
        <taxon>Actinomycetes</taxon>
        <taxon>Propionibacteriales</taxon>
        <taxon>Propionibacteriaceae</taxon>
        <taxon>Cutibacterium</taxon>
    </lineage>
</organism>
<dbReference type="InterPro" id="IPR001279">
    <property type="entry name" value="Metallo-B-lactamas"/>
</dbReference>
<dbReference type="PANTHER" id="PTHR42951:SF4">
    <property type="entry name" value="ACYL-COENZYME A THIOESTERASE MBLAC2"/>
    <property type="match status" value="1"/>
</dbReference>
<evidence type="ECO:0000313" key="2">
    <source>
        <dbReference type="EMBL" id="SNV33936.1"/>
    </source>
</evidence>
<reference evidence="2 3" key="1">
    <citation type="submission" date="2017-06" db="EMBL/GenBank/DDBJ databases">
        <authorList>
            <consortium name="Pathogen Informatics"/>
        </authorList>
    </citation>
    <scope>NUCLEOTIDE SEQUENCE [LARGE SCALE GENOMIC DNA]</scope>
    <source>
        <strain evidence="2 3">NCTC11865</strain>
    </source>
</reference>
<keyword evidence="2" id="KW-0378">Hydrolase</keyword>
<dbReference type="InterPro" id="IPR050855">
    <property type="entry name" value="NDM-1-like"/>
</dbReference>
<evidence type="ECO:0000259" key="1">
    <source>
        <dbReference type="SMART" id="SM00849"/>
    </source>
</evidence>
<name>A0A239WII3_9ACTN</name>
<dbReference type="SUPFAM" id="SSF56281">
    <property type="entry name" value="Metallo-hydrolase/oxidoreductase"/>
    <property type="match status" value="1"/>
</dbReference>
<feature type="domain" description="Metallo-beta-lactamase" evidence="1">
    <location>
        <begin position="23"/>
        <end position="194"/>
    </location>
</feature>
<evidence type="ECO:0000313" key="3">
    <source>
        <dbReference type="Proteomes" id="UP000215332"/>
    </source>
</evidence>
<proteinExistence type="predicted"/>
<dbReference type="eggNOG" id="COG0491">
    <property type="taxonomic scope" value="Bacteria"/>
</dbReference>
<dbReference type="SMART" id="SM00849">
    <property type="entry name" value="Lactamase_B"/>
    <property type="match status" value="1"/>
</dbReference>
<dbReference type="RefSeq" id="WP_021105377.1">
    <property type="nucleotide sequence ID" value="NZ_LT906441.1"/>
</dbReference>
<protein>
    <submittedName>
        <fullName evidence="2">Beta-lactamase 2</fullName>
        <ecNumber evidence="2">3.5.2.6</ecNumber>
    </submittedName>
</protein>
<dbReference type="PANTHER" id="PTHR42951">
    <property type="entry name" value="METALLO-BETA-LACTAMASE DOMAIN-CONTAINING"/>
    <property type="match status" value="1"/>
</dbReference>
<gene>
    <name evidence="2" type="primary">blm</name>
    <name evidence="2" type="ORF">SAMEA4412665_01037</name>
</gene>
<dbReference type="KEGG" id="cgrn:4412665_01037"/>
<dbReference type="AlphaFoldDB" id="A0A239WII3"/>
<dbReference type="Pfam" id="PF00753">
    <property type="entry name" value="Lactamase_B"/>
    <property type="match status" value="1"/>
</dbReference>
<dbReference type="InterPro" id="IPR036866">
    <property type="entry name" value="RibonucZ/Hydroxyglut_hydro"/>
</dbReference>
<dbReference type="Proteomes" id="UP000215332">
    <property type="component" value="Chromosome 1"/>
</dbReference>
<dbReference type="GO" id="GO:0008800">
    <property type="term" value="F:beta-lactamase activity"/>
    <property type="evidence" value="ECO:0007669"/>
    <property type="project" value="UniProtKB-EC"/>
</dbReference>
<dbReference type="EC" id="3.5.2.6" evidence="2"/>
<dbReference type="EMBL" id="LT906441">
    <property type="protein sequence ID" value="SNV33936.1"/>
    <property type="molecule type" value="Genomic_DNA"/>
</dbReference>
<accession>A0A239WII3</accession>
<sequence length="270" mass="28902">MASDIQWCAVSSHVWTTRVDPESVTIGLVMGSEHLLMVDSGSTSQQGHDLALSAAMALGRPVDRLVITHHHDDHVGGLRGVARCAKESGVAVESWMHRTAVEHGPTPAIDHPISLMAYLDLGGVTAEILHPGAAHTDGDLTVRVPEDHITFMGDLIETSGPPQADSTTDFWDWAGAIDMVMNVTDAKDRYIPGHGDPTDDQGVMAQRNAIWGLVSAVREAMEHGRAPESALDDIPAGLDRATVTGWIAPITDQLTARGITREGLLPLTNR</sequence>
<dbReference type="Gene3D" id="3.60.15.10">
    <property type="entry name" value="Ribonuclease Z/Hydroxyacylglutathione hydrolase-like"/>
    <property type="match status" value="1"/>
</dbReference>